<dbReference type="EMBL" id="CP009571">
    <property type="protein sequence ID" value="AIT08330.1"/>
    <property type="molecule type" value="Genomic_DNA"/>
</dbReference>
<dbReference type="Pfam" id="PF03795">
    <property type="entry name" value="YCII"/>
    <property type="match status" value="1"/>
</dbReference>
<sequence>MFHAVDRPGTAALRQRLREAHRASIRRSDPECRCILGGPLLDAAATMTGTALVFAAVDAAAVHAFMASDPYLLHGLFERIDVRPWAIGLGAIA</sequence>
<dbReference type="InterPro" id="IPR005545">
    <property type="entry name" value="YCII"/>
</dbReference>
<dbReference type="Gene3D" id="3.30.70.1060">
    <property type="entry name" value="Dimeric alpha+beta barrel"/>
    <property type="match status" value="1"/>
</dbReference>
<dbReference type="AlphaFoldDB" id="A0A097EL88"/>
<dbReference type="PANTHER" id="PTHR33606">
    <property type="entry name" value="PROTEIN YCII"/>
    <property type="match status" value="1"/>
</dbReference>
<dbReference type="KEGG" id="stax:MC45_16665"/>
<comment type="similarity">
    <text evidence="1">Belongs to the YciI family.</text>
</comment>
<keyword evidence="4" id="KW-1185">Reference proteome</keyword>
<evidence type="ECO:0000256" key="1">
    <source>
        <dbReference type="ARBA" id="ARBA00007689"/>
    </source>
</evidence>
<dbReference type="STRING" id="1549858.MC45_16665"/>
<accession>A0A097EL88</accession>
<proteinExistence type="inferred from homology"/>
<organism evidence="3 4">
    <name type="scientific">Sphingomonas taxi</name>
    <dbReference type="NCBI Taxonomy" id="1549858"/>
    <lineage>
        <taxon>Bacteria</taxon>
        <taxon>Pseudomonadati</taxon>
        <taxon>Pseudomonadota</taxon>
        <taxon>Alphaproteobacteria</taxon>
        <taxon>Sphingomonadales</taxon>
        <taxon>Sphingomonadaceae</taxon>
        <taxon>Sphingomonas</taxon>
    </lineage>
</organism>
<name>A0A097EL88_9SPHN</name>
<evidence type="ECO:0000313" key="4">
    <source>
        <dbReference type="Proteomes" id="UP000033200"/>
    </source>
</evidence>
<dbReference type="InterPro" id="IPR011008">
    <property type="entry name" value="Dimeric_a/b-barrel"/>
</dbReference>
<dbReference type="HOGENOM" id="CLU_110355_3_1_5"/>
<dbReference type="eggNOG" id="COG2350">
    <property type="taxonomic scope" value="Bacteria"/>
</dbReference>
<feature type="domain" description="YCII-related" evidence="2">
    <location>
        <begin position="1"/>
        <end position="85"/>
    </location>
</feature>
<reference evidence="3 4" key="1">
    <citation type="submission" date="2014-09" db="EMBL/GenBank/DDBJ databases">
        <title>Using Illumina technology Improving SMRT sequencing Genome Assembly by RASTools.</title>
        <authorList>
            <person name="Zhou Y."/>
            <person name="Ma T."/>
            <person name="Liu T."/>
        </authorList>
    </citation>
    <scope>NUCLEOTIDE SEQUENCE [LARGE SCALE GENOMIC DNA]</scope>
    <source>
        <strain evidence="3 4">ATCC 55669</strain>
    </source>
</reference>
<evidence type="ECO:0000313" key="3">
    <source>
        <dbReference type="EMBL" id="AIT08330.1"/>
    </source>
</evidence>
<dbReference type="SUPFAM" id="SSF54909">
    <property type="entry name" value="Dimeric alpha+beta barrel"/>
    <property type="match status" value="1"/>
</dbReference>
<evidence type="ECO:0000259" key="2">
    <source>
        <dbReference type="Pfam" id="PF03795"/>
    </source>
</evidence>
<protein>
    <recommendedName>
        <fullName evidence="2">YCII-related domain-containing protein</fullName>
    </recommendedName>
</protein>
<dbReference type="InterPro" id="IPR051807">
    <property type="entry name" value="Sec-metab_biosynth-assoc"/>
</dbReference>
<dbReference type="Proteomes" id="UP000033200">
    <property type="component" value="Chromosome"/>
</dbReference>
<dbReference type="PANTHER" id="PTHR33606:SF3">
    <property type="entry name" value="PROTEIN YCII"/>
    <property type="match status" value="1"/>
</dbReference>
<gene>
    <name evidence="3" type="ORF">MC45_16665</name>
</gene>